<dbReference type="AlphaFoldDB" id="A0A927BY29"/>
<protein>
    <submittedName>
        <fullName evidence="2">Cupin domain-containing protein</fullName>
    </submittedName>
</protein>
<evidence type="ECO:0000313" key="2">
    <source>
        <dbReference type="EMBL" id="MBD2857670.1"/>
    </source>
</evidence>
<dbReference type="InterPro" id="IPR014710">
    <property type="entry name" value="RmlC-like_jellyroll"/>
</dbReference>
<accession>A0A927BY29</accession>
<evidence type="ECO:0000259" key="1">
    <source>
        <dbReference type="Pfam" id="PF06172"/>
    </source>
</evidence>
<dbReference type="RefSeq" id="WP_190761894.1">
    <property type="nucleotide sequence ID" value="NZ_JACXLD010000001.1"/>
</dbReference>
<dbReference type="PANTHER" id="PTHR33387:SF3">
    <property type="entry name" value="DUF985 DOMAIN-CONTAINING PROTEIN"/>
    <property type="match status" value="1"/>
</dbReference>
<evidence type="ECO:0000313" key="3">
    <source>
        <dbReference type="Proteomes" id="UP000610558"/>
    </source>
</evidence>
<feature type="domain" description="DUF985" evidence="1">
    <location>
        <begin position="5"/>
        <end position="139"/>
    </location>
</feature>
<gene>
    <name evidence="2" type="ORF">IB286_01535</name>
</gene>
<dbReference type="InterPro" id="IPR039935">
    <property type="entry name" value="YML079W-like"/>
</dbReference>
<dbReference type="Gene3D" id="2.60.120.10">
    <property type="entry name" value="Jelly Rolls"/>
    <property type="match status" value="1"/>
</dbReference>
<reference evidence="2" key="1">
    <citation type="submission" date="2020-09" db="EMBL/GenBank/DDBJ databases">
        <authorList>
            <person name="Yoon J.-W."/>
        </authorList>
    </citation>
    <scope>NUCLEOTIDE SEQUENCE</scope>
    <source>
        <strain evidence="2">KMU-158</strain>
    </source>
</reference>
<proteinExistence type="predicted"/>
<dbReference type="SUPFAM" id="SSF51182">
    <property type="entry name" value="RmlC-like cupins"/>
    <property type="match status" value="1"/>
</dbReference>
<name>A0A927BY29_9GAMM</name>
<comment type="caution">
    <text evidence="2">The sequence shown here is derived from an EMBL/GenBank/DDBJ whole genome shotgun (WGS) entry which is preliminary data.</text>
</comment>
<dbReference type="InterPro" id="IPR011051">
    <property type="entry name" value="RmlC_Cupin_sf"/>
</dbReference>
<dbReference type="InterPro" id="IPR009327">
    <property type="entry name" value="Cupin_DUF985"/>
</dbReference>
<dbReference type="Proteomes" id="UP000610558">
    <property type="component" value="Unassembled WGS sequence"/>
</dbReference>
<keyword evidence="3" id="KW-1185">Reference proteome</keyword>
<organism evidence="2 3">
    <name type="scientific">Spongiibacter pelagi</name>
    <dbReference type="NCBI Taxonomy" id="2760804"/>
    <lineage>
        <taxon>Bacteria</taxon>
        <taxon>Pseudomonadati</taxon>
        <taxon>Pseudomonadota</taxon>
        <taxon>Gammaproteobacteria</taxon>
        <taxon>Cellvibrionales</taxon>
        <taxon>Spongiibacteraceae</taxon>
        <taxon>Spongiibacter</taxon>
    </lineage>
</organism>
<dbReference type="Pfam" id="PF06172">
    <property type="entry name" value="Cupin_5"/>
    <property type="match status" value="1"/>
</dbReference>
<sequence>MDARAIIAALQLEAHPEGGFFRRTYTSDHKAETADRPCVSSIFYLLSSDSPTGHLHCNRSDILHFWQGGAALHYTLINAEGKIETCVLGPELNKGQQLQMLVPGGVWKASQLLDTHRADYGLISEAVCPGFDFADHQMADWATLINQYPQLDHPDTLDRLKNLIAHHD</sequence>
<dbReference type="CDD" id="cd06121">
    <property type="entry name" value="cupin_YML079wp"/>
    <property type="match status" value="1"/>
</dbReference>
<dbReference type="PANTHER" id="PTHR33387">
    <property type="entry name" value="RMLC-LIKE JELLY ROLL FOLD PROTEIN"/>
    <property type="match status" value="1"/>
</dbReference>
<dbReference type="EMBL" id="JACXLD010000001">
    <property type="protein sequence ID" value="MBD2857670.1"/>
    <property type="molecule type" value="Genomic_DNA"/>
</dbReference>